<feature type="transmembrane region" description="Helical" evidence="1">
    <location>
        <begin position="7"/>
        <end position="25"/>
    </location>
</feature>
<evidence type="ECO:0000256" key="1">
    <source>
        <dbReference type="SAM" id="Phobius"/>
    </source>
</evidence>
<reference evidence="2" key="1">
    <citation type="submission" date="2022-01" db="EMBL/GenBank/DDBJ databases">
        <title>Genome Sequence Resource for Two Populations of Ditylenchus destructor, the Migratory Endoparasitic Phytonematode.</title>
        <authorList>
            <person name="Zhang H."/>
            <person name="Lin R."/>
            <person name="Xie B."/>
        </authorList>
    </citation>
    <scope>NUCLEOTIDE SEQUENCE</scope>
    <source>
        <strain evidence="2">BazhouSP</strain>
    </source>
</reference>
<keyword evidence="3" id="KW-1185">Reference proteome</keyword>
<dbReference type="EMBL" id="JAKKPZ010000002">
    <property type="protein sequence ID" value="KAI1726288.1"/>
    <property type="molecule type" value="Genomic_DNA"/>
</dbReference>
<comment type="caution">
    <text evidence="2">The sequence shown here is derived from an EMBL/GenBank/DDBJ whole genome shotgun (WGS) entry which is preliminary data.</text>
</comment>
<proteinExistence type="predicted"/>
<feature type="transmembrane region" description="Helical" evidence="1">
    <location>
        <begin position="37"/>
        <end position="60"/>
    </location>
</feature>
<gene>
    <name evidence="2" type="ORF">DdX_03000</name>
</gene>
<protein>
    <submittedName>
        <fullName evidence="2">CUTiclin-Like</fullName>
    </submittedName>
</protein>
<keyword evidence="1" id="KW-0472">Membrane</keyword>
<dbReference type="AlphaFoldDB" id="A0AAD4RCN4"/>
<evidence type="ECO:0000313" key="3">
    <source>
        <dbReference type="Proteomes" id="UP001201812"/>
    </source>
</evidence>
<accession>A0AAD4RCN4</accession>
<evidence type="ECO:0000313" key="2">
    <source>
        <dbReference type="EMBL" id="KAI1726288.1"/>
    </source>
</evidence>
<organism evidence="2 3">
    <name type="scientific">Ditylenchus destructor</name>
    <dbReference type="NCBI Taxonomy" id="166010"/>
    <lineage>
        <taxon>Eukaryota</taxon>
        <taxon>Metazoa</taxon>
        <taxon>Ecdysozoa</taxon>
        <taxon>Nematoda</taxon>
        <taxon>Chromadorea</taxon>
        <taxon>Rhabditida</taxon>
        <taxon>Tylenchina</taxon>
        <taxon>Tylenchomorpha</taxon>
        <taxon>Sphaerularioidea</taxon>
        <taxon>Anguinidae</taxon>
        <taxon>Anguininae</taxon>
        <taxon>Ditylenchus</taxon>
    </lineage>
</organism>
<sequence length="216" mass="23752">MKQITRIIYAAVNLEFLFPSLMTFRPESATGQGNRPGLGPFLIPFLLLLGCPAIITNAIIGNDTKQDTFASTSTTKLEKSGIFSSEVGWTCTDNFVEIRIHTAEPFHGIANVAGTRTLGCAVRGTGKLMTEFRLNWESDVQCGLNKNQSSYEFGLEVHRYAGLIQEYDSTFHLKCTVSDDIVPVAVVSSQETLLEDEALISMQNNSHLNQSVNAKK</sequence>
<keyword evidence="1" id="KW-1133">Transmembrane helix</keyword>
<dbReference type="Proteomes" id="UP001201812">
    <property type="component" value="Unassembled WGS sequence"/>
</dbReference>
<name>A0AAD4RCN4_9BILA</name>
<keyword evidence="1" id="KW-0812">Transmembrane</keyword>